<evidence type="ECO:0000313" key="2">
    <source>
        <dbReference type="EMBL" id="MCL6270736.1"/>
    </source>
</evidence>
<keyword evidence="3" id="KW-1185">Reference proteome</keyword>
<proteinExistence type="predicted"/>
<evidence type="ECO:0000313" key="3">
    <source>
        <dbReference type="Proteomes" id="UP001203338"/>
    </source>
</evidence>
<accession>A0ABT0PHL5</accession>
<dbReference type="RefSeq" id="WP_249700015.1">
    <property type="nucleotide sequence ID" value="NZ_JAMFLX010000016.1"/>
</dbReference>
<sequence>MKINMKKIFITFLLAFCNSAFAGYSWVYDFQIVEAGFDHQPNMQAVVLPTTPVDWGSRCSGARASGEAIRIYFNSDGSSESRFLSVLLSAQSSDKKVALRLDTGRLSCSSYEGIRVYGIKVVND</sequence>
<evidence type="ECO:0000256" key="1">
    <source>
        <dbReference type="SAM" id="SignalP"/>
    </source>
</evidence>
<keyword evidence="1" id="KW-0732">Signal</keyword>
<reference evidence="2 3" key="1">
    <citation type="submission" date="2022-05" db="EMBL/GenBank/DDBJ databases">
        <authorList>
            <person name="Park J.-S."/>
        </authorList>
    </citation>
    <scope>NUCLEOTIDE SEQUENCE [LARGE SCALE GENOMIC DNA]</scope>
    <source>
        <strain evidence="2 3">2012CJ34-2</strain>
    </source>
</reference>
<dbReference type="EMBL" id="JAMFLX010000016">
    <property type="protein sequence ID" value="MCL6270736.1"/>
    <property type="molecule type" value="Genomic_DNA"/>
</dbReference>
<feature type="chain" id="PRO_5046860475" evidence="1">
    <location>
        <begin position="23"/>
        <end position="124"/>
    </location>
</feature>
<gene>
    <name evidence="2" type="ORF">M3P05_12455</name>
</gene>
<dbReference type="Proteomes" id="UP001203338">
    <property type="component" value="Unassembled WGS sequence"/>
</dbReference>
<organism evidence="2 3">
    <name type="scientific">Parendozoicomonas callyspongiae</name>
    <dbReference type="NCBI Taxonomy" id="2942213"/>
    <lineage>
        <taxon>Bacteria</taxon>
        <taxon>Pseudomonadati</taxon>
        <taxon>Pseudomonadota</taxon>
        <taxon>Gammaproteobacteria</taxon>
        <taxon>Oceanospirillales</taxon>
        <taxon>Endozoicomonadaceae</taxon>
        <taxon>Parendozoicomonas</taxon>
    </lineage>
</organism>
<protein>
    <submittedName>
        <fullName evidence="2">Uncharacterized protein</fullName>
    </submittedName>
</protein>
<comment type="caution">
    <text evidence="2">The sequence shown here is derived from an EMBL/GenBank/DDBJ whole genome shotgun (WGS) entry which is preliminary data.</text>
</comment>
<feature type="signal peptide" evidence="1">
    <location>
        <begin position="1"/>
        <end position="22"/>
    </location>
</feature>
<name>A0ABT0PHL5_9GAMM</name>